<accession>A0A7Y0Q3V7</accession>
<organism evidence="1 2">
    <name type="scientific">Sulfobacillus harzensis</name>
    <dbReference type="NCBI Taxonomy" id="2729629"/>
    <lineage>
        <taxon>Bacteria</taxon>
        <taxon>Bacillati</taxon>
        <taxon>Bacillota</taxon>
        <taxon>Clostridia</taxon>
        <taxon>Eubacteriales</taxon>
        <taxon>Clostridiales Family XVII. Incertae Sedis</taxon>
        <taxon>Sulfobacillus</taxon>
    </lineage>
</organism>
<proteinExistence type="predicted"/>
<protein>
    <submittedName>
        <fullName evidence="1">Uncharacterized protein</fullName>
    </submittedName>
</protein>
<evidence type="ECO:0000313" key="2">
    <source>
        <dbReference type="Proteomes" id="UP000533476"/>
    </source>
</evidence>
<reference evidence="1 2" key="1">
    <citation type="submission" date="2020-04" db="EMBL/GenBank/DDBJ databases">
        <authorList>
            <person name="Zhang R."/>
            <person name="Schippers A."/>
        </authorList>
    </citation>
    <scope>NUCLEOTIDE SEQUENCE [LARGE SCALE GENOMIC DNA]</scope>
    <source>
        <strain evidence="1 2">DSM 109850</strain>
    </source>
</reference>
<gene>
    <name evidence="1" type="ORF">HIJ39_13655</name>
</gene>
<dbReference type="Proteomes" id="UP000533476">
    <property type="component" value="Unassembled WGS sequence"/>
</dbReference>
<comment type="caution">
    <text evidence="1">The sequence shown here is derived from an EMBL/GenBank/DDBJ whole genome shotgun (WGS) entry which is preliminary data.</text>
</comment>
<evidence type="ECO:0000313" key="1">
    <source>
        <dbReference type="EMBL" id="NMP23386.1"/>
    </source>
</evidence>
<dbReference type="EMBL" id="JABBVZ010000050">
    <property type="protein sequence ID" value="NMP23386.1"/>
    <property type="molecule type" value="Genomic_DNA"/>
</dbReference>
<dbReference type="RefSeq" id="WP_169100625.1">
    <property type="nucleotide sequence ID" value="NZ_JABBVZ010000050.1"/>
</dbReference>
<name>A0A7Y0Q3V7_9FIRM</name>
<keyword evidence="2" id="KW-1185">Reference proteome</keyword>
<dbReference type="AlphaFoldDB" id="A0A7Y0Q3V7"/>
<sequence>MKSVKLGFGAKAALAAGSMVALLLVIPVTTSLGQGVRENVVDSWQGRYDHLTGQYYIRFLLSNGESQDIRLTGFPQKDLTHRGPGEFWTTPKDVLAVIRAAYHQEPNQLEQDLGTRANVADRLSPFPGRPAAYSAAFLNALTRRHFNPRVVGGPNIPPGVLDWNTIPDGVLQIDTLADSNTLHQLKPGQMPPALESWLAHQVRARRARPTPISTKPRATIMTTR</sequence>